<feature type="chain" id="PRO_5042242512" description="HCP-like protein" evidence="4">
    <location>
        <begin position="27"/>
        <end position="980"/>
    </location>
</feature>
<proteinExistence type="inferred from homology"/>
<keyword evidence="3" id="KW-1133">Transmembrane helix</keyword>
<accession>A0AAD5W020</accession>
<dbReference type="Gene3D" id="1.25.40.10">
    <property type="entry name" value="Tetratricopeptide repeat domain"/>
    <property type="match status" value="3"/>
</dbReference>
<feature type="region of interest" description="Disordered" evidence="2">
    <location>
        <begin position="853"/>
        <end position="887"/>
    </location>
</feature>
<name>A0AAD5W020_9AGAR</name>
<dbReference type="InterPro" id="IPR006597">
    <property type="entry name" value="Sel1-like"/>
</dbReference>
<dbReference type="InterPro" id="IPR011990">
    <property type="entry name" value="TPR-like_helical_dom_sf"/>
</dbReference>
<evidence type="ECO:0000313" key="6">
    <source>
        <dbReference type="Proteomes" id="UP001213000"/>
    </source>
</evidence>
<evidence type="ECO:0000256" key="2">
    <source>
        <dbReference type="SAM" id="MobiDB-lite"/>
    </source>
</evidence>
<dbReference type="Pfam" id="PF08238">
    <property type="entry name" value="Sel1"/>
    <property type="match status" value="8"/>
</dbReference>
<evidence type="ECO:0000256" key="4">
    <source>
        <dbReference type="SAM" id="SignalP"/>
    </source>
</evidence>
<gene>
    <name evidence="5" type="ORF">NP233_g1348</name>
</gene>
<dbReference type="SMART" id="SM00671">
    <property type="entry name" value="SEL1"/>
    <property type="match status" value="8"/>
</dbReference>
<dbReference type="GO" id="GO:0036503">
    <property type="term" value="P:ERAD pathway"/>
    <property type="evidence" value="ECO:0007669"/>
    <property type="project" value="TreeGrafter"/>
</dbReference>
<evidence type="ECO:0000256" key="3">
    <source>
        <dbReference type="SAM" id="Phobius"/>
    </source>
</evidence>
<keyword evidence="3" id="KW-0812">Transmembrane</keyword>
<sequence length="980" mass="108631">MGRSKLCARKASWLAFGLVTWAVVSGATHDSVRDDQTSVTTTVESLHTTVIKNAAPTVPVSLTPERPDEAVENTQQQESDQVAEAARAYKQAISTLATLTAHPPSFTFDPSLVTNANSKSILSAFLPNLQGQGPIGSTLRILMKLHYHTIRRISNALGSGQETIGIGSKRKDEEQRIKAIKVLDLLHHSVELGSSDALYTLAKISLFPPTQHFPSDPKLAYESFSTLALRTGNASAQAYLAFFYATGYRNIVPVDQAKAQLYFTFAANGGDRGAEMALGYRYWSGIGVSESCESANSWYGRAAEKAMARFLSGPPGGRTLTQTATRLSDLAGGVFGPGASVASLGLSGQRPAVKAGIARAAGETWEDVIEYYMFNADRGEVDYAYRLGKIYYQGSLYATPGGIASGSEGVGAIPRSFSRARHYFLQIARQVWPQDPPNIVPAVKDERKPVGYAAASAGYIGRMYLRGEGFTQDYTMAKLWFDRGAEHGDRECHNGLGIIYRDGLGVRANLKTALSHFNLASTQELAEAQVNLGKHYYSKGELAIATTFFESAIRNGSPFEAYFYLAEIQASQAANTKLPQEVISGSCAVAVSFYKLVAERGVWDEDLLTDAERSWMSGTDLGKEIAMLKWWVAAERGFEIAQNNLAYILDQDKSMLRLTRFAPNVPSNDTARLALTQWTRAAGQRNIDALVKVGDYFYHGLGVPQDETEHSRLEKAAQYYQSAADTQVSALAFWNLGWMYENGVGVQKDYHLAKRHYDSALEISADAYLPVTLSLFKLYARSFWHTLKGGKDGLNLWTSDEEDKDFIARTKEVKEIDDGQNDDRADRGGQVDAFHDEDDGPWYMGKAKEDFRRRRQAAPEREEDDPVQWARDRRHAEQERDSYFGPEDYFDGALRNGRVEEGGDDVDDFFETMMLVALCLLVSVLLYIRTRIVERMRREQRQQQQQDQPANGNHGQAPAQERGLFPPPGDPARNDWAILR</sequence>
<dbReference type="AlphaFoldDB" id="A0AAD5W020"/>
<comment type="caution">
    <text evidence="5">The sequence shown here is derived from an EMBL/GenBank/DDBJ whole genome shotgun (WGS) entry which is preliminary data.</text>
</comment>
<dbReference type="InterPro" id="IPR050767">
    <property type="entry name" value="Sel1_AlgK"/>
</dbReference>
<dbReference type="EMBL" id="JANIEX010000048">
    <property type="protein sequence ID" value="KAJ3575054.1"/>
    <property type="molecule type" value="Genomic_DNA"/>
</dbReference>
<dbReference type="Proteomes" id="UP001213000">
    <property type="component" value="Unassembled WGS sequence"/>
</dbReference>
<dbReference type="PANTHER" id="PTHR11102">
    <property type="entry name" value="SEL-1-LIKE PROTEIN"/>
    <property type="match status" value="1"/>
</dbReference>
<keyword evidence="6" id="KW-1185">Reference proteome</keyword>
<dbReference type="GO" id="GO:0005789">
    <property type="term" value="C:endoplasmic reticulum membrane"/>
    <property type="evidence" value="ECO:0007669"/>
    <property type="project" value="TreeGrafter"/>
</dbReference>
<organism evidence="5 6">
    <name type="scientific">Leucocoprinus birnbaumii</name>
    <dbReference type="NCBI Taxonomy" id="56174"/>
    <lineage>
        <taxon>Eukaryota</taxon>
        <taxon>Fungi</taxon>
        <taxon>Dikarya</taxon>
        <taxon>Basidiomycota</taxon>
        <taxon>Agaricomycotina</taxon>
        <taxon>Agaricomycetes</taxon>
        <taxon>Agaricomycetidae</taxon>
        <taxon>Agaricales</taxon>
        <taxon>Agaricineae</taxon>
        <taxon>Agaricaceae</taxon>
        <taxon>Leucocoprinus</taxon>
    </lineage>
</organism>
<evidence type="ECO:0000256" key="1">
    <source>
        <dbReference type="ARBA" id="ARBA00038101"/>
    </source>
</evidence>
<reference evidence="5" key="1">
    <citation type="submission" date="2022-07" db="EMBL/GenBank/DDBJ databases">
        <title>Genome Sequence of Leucocoprinus birnbaumii.</title>
        <authorList>
            <person name="Buettner E."/>
        </authorList>
    </citation>
    <scope>NUCLEOTIDE SEQUENCE</scope>
    <source>
        <strain evidence="5">VT141</strain>
    </source>
</reference>
<feature type="compositionally biased region" description="Basic and acidic residues" evidence="2">
    <location>
        <begin position="870"/>
        <end position="882"/>
    </location>
</feature>
<keyword evidence="3" id="KW-0472">Membrane</keyword>
<evidence type="ECO:0008006" key="7">
    <source>
        <dbReference type="Google" id="ProtNLM"/>
    </source>
</evidence>
<feature type="signal peptide" evidence="4">
    <location>
        <begin position="1"/>
        <end position="26"/>
    </location>
</feature>
<protein>
    <recommendedName>
        <fullName evidence="7">HCP-like protein</fullName>
    </recommendedName>
</protein>
<dbReference type="SUPFAM" id="SSF81901">
    <property type="entry name" value="HCP-like"/>
    <property type="match status" value="3"/>
</dbReference>
<feature type="region of interest" description="Disordered" evidence="2">
    <location>
        <begin position="939"/>
        <end position="980"/>
    </location>
</feature>
<keyword evidence="4" id="KW-0732">Signal</keyword>
<dbReference type="PANTHER" id="PTHR11102:SF147">
    <property type="entry name" value="SEL1L ADAPTOR SUBUNIT OF ERAD E3 UBIQUITIN LIGASE"/>
    <property type="match status" value="1"/>
</dbReference>
<feature type="transmembrane region" description="Helical" evidence="3">
    <location>
        <begin position="909"/>
        <end position="928"/>
    </location>
</feature>
<evidence type="ECO:0000313" key="5">
    <source>
        <dbReference type="EMBL" id="KAJ3575054.1"/>
    </source>
</evidence>
<comment type="similarity">
    <text evidence="1">Belongs to the sel-1 family.</text>
</comment>